<name>A0A0D0EB08_9AGAM</name>
<dbReference type="EMBL" id="KN824957">
    <property type="protein sequence ID" value="KIK97005.1"/>
    <property type="molecule type" value="Genomic_DNA"/>
</dbReference>
<sequence>MGGAHRPKKGLNNLDLFRVSTLRSKHKREHRVRVAFWRISRQYNNITGGFAGTAARDPALGFACVNRL</sequence>
<proteinExistence type="predicted"/>
<dbReference type="InParanoid" id="A0A0D0EB08"/>
<keyword evidence="2" id="KW-1185">Reference proteome</keyword>
<evidence type="ECO:0000313" key="1">
    <source>
        <dbReference type="EMBL" id="KIK97005.1"/>
    </source>
</evidence>
<dbReference type="HOGENOM" id="CLU_2794654_0_0_1"/>
<evidence type="ECO:0000313" key="2">
    <source>
        <dbReference type="Proteomes" id="UP000054538"/>
    </source>
</evidence>
<reference evidence="2" key="2">
    <citation type="submission" date="2015-01" db="EMBL/GenBank/DDBJ databases">
        <title>Evolutionary Origins and Diversification of the Mycorrhizal Mutualists.</title>
        <authorList>
            <consortium name="DOE Joint Genome Institute"/>
            <consortium name="Mycorrhizal Genomics Consortium"/>
            <person name="Kohler A."/>
            <person name="Kuo A."/>
            <person name="Nagy L.G."/>
            <person name="Floudas D."/>
            <person name="Copeland A."/>
            <person name="Barry K.W."/>
            <person name="Cichocki N."/>
            <person name="Veneault-Fourrey C."/>
            <person name="LaButti K."/>
            <person name="Lindquist E.A."/>
            <person name="Lipzen A."/>
            <person name="Lundell T."/>
            <person name="Morin E."/>
            <person name="Murat C."/>
            <person name="Riley R."/>
            <person name="Ohm R."/>
            <person name="Sun H."/>
            <person name="Tunlid A."/>
            <person name="Henrissat B."/>
            <person name="Grigoriev I.V."/>
            <person name="Hibbett D.S."/>
            <person name="Martin F."/>
        </authorList>
    </citation>
    <scope>NUCLEOTIDE SEQUENCE [LARGE SCALE GENOMIC DNA]</scope>
    <source>
        <strain evidence="2">Ve08.2h10</strain>
    </source>
</reference>
<accession>A0A0D0EB08</accession>
<organism evidence="1 2">
    <name type="scientific">Paxillus rubicundulus Ve08.2h10</name>
    <dbReference type="NCBI Taxonomy" id="930991"/>
    <lineage>
        <taxon>Eukaryota</taxon>
        <taxon>Fungi</taxon>
        <taxon>Dikarya</taxon>
        <taxon>Basidiomycota</taxon>
        <taxon>Agaricomycotina</taxon>
        <taxon>Agaricomycetes</taxon>
        <taxon>Agaricomycetidae</taxon>
        <taxon>Boletales</taxon>
        <taxon>Paxilineae</taxon>
        <taxon>Paxillaceae</taxon>
        <taxon>Paxillus</taxon>
    </lineage>
</organism>
<reference evidence="1 2" key="1">
    <citation type="submission" date="2014-04" db="EMBL/GenBank/DDBJ databases">
        <authorList>
            <consortium name="DOE Joint Genome Institute"/>
            <person name="Kuo A."/>
            <person name="Kohler A."/>
            <person name="Jargeat P."/>
            <person name="Nagy L.G."/>
            <person name="Floudas D."/>
            <person name="Copeland A."/>
            <person name="Barry K.W."/>
            <person name="Cichocki N."/>
            <person name="Veneault-Fourrey C."/>
            <person name="LaButti K."/>
            <person name="Lindquist E.A."/>
            <person name="Lipzen A."/>
            <person name="Lundell T."/>
            <person name="Morin E."/>
            <person name="Murat C."/>
            <person name="Sun H."/>
            <person name="Tunlid A."/>
            <person name="Henrissat B."/>
            <person name="Grigoriev I.V."/>
            <person name="Hibbett D.S."/>
            <person name="Martin F."/>
            <person name="Nordberg H.P."/>
            <person name="Cantor M.N."/>
            <person name="Hua S.X."/>
        </authorList>
    </citation>
    <scope>NUCLEOTIDE SEQUENCE [LARGE SCALE GENOMIC DNA]</scope>
    <source>
        <strain evidence="1 2">Ve08.2h10</strain>
    </source>
</reference>
<dbReference type="Proteomes" id="UP000054538">
    <property type="component" value="Unassembled WGS sequence"/>
</dbReference>
<gene>
    <name evidence="1" type="ORF">PAXRUDRAFT_825397</name>
</gene>
<protein>
    <submittedName>
        <fullName evidence="1">Uncharacterized protein</fullName>
    </submittedName>
</protein>
<dbReference type="AlphaFoldDB" id="A0A0D0EB08"/>